<evidence type="ECO:0000256" key="3">
    <source>
        <dbReference type="ARBA" id="ARBA00022801"/>
    </source>
</evidence>
<name>A0A939CG11_9FIRM</name>
<dbReference type="Gene3D" id="2.60.120.560">
    <property type="entry name" value="Exo-inulinase, domain 1"/>
    <property type="match status" value="1"/>
</dbReference>
<evidence type="ECO:0000256" key="4">
    <source>
        <dbReference type="ARBA" id="ARBA00023295"/>
    </source>
</evidence>
<gene>
    <name evidence="10" type="ORF">G5B05_07950</name>
    <name evidence="8" type="ORF">JTJ23_07965</name>
    <name evidence="9" type="ORF">L0N21_11530</name>
</gene>
<dbReference type="GO" id="GO:0005975">
    <property type="term" value="P:carbohydrate metabolic process"/>
    <property type="evidence" value="ECO:0007669"/>
    <property type="project" value="InterPro"/>
</dbReference>
<dbReference type="PANTHER" id="PTHR43101">
    <property type="entry name" value="BETA-FRUCTOSIDASE"/>
    <property type="match status" value="1"/>
</dbReference>
<dbReference type="SUPFAM" id="SSF75005">
    <property type="entry name" value="Arabinanase/levansucrase/invertase"/>
    <property type="match status" value="1"/>
</dbReference>
<evidence type="ECO:0000313" key="10">
    <source>
        <dbReference type="EMBL" id="NSE16338.1"/>
    </source>
</evidence>
<reference evidence="10 12" key="1">
    <citation type="journal article" date="2020" name="Cell Host Microbe">
        <title>Functional and Genomic Variation between Human-Derived Isolates of Lachnospiraceae Reveals Inter- and Intra-Species Diversity.</title>
        <authorList>
            <person name="Sorbara M.T."/>
            <person name="Littmann E.R."/>
            <person name="Fontana E."/>
            <person name="Moody T.U."/>
            <person name="Kohout C.E."/>
            <person name="Gjonbalaj M."/>
            <person name="Eaton V."/>
            <person name="Seok R."/>
            <person name="Leiner I.M."/>
            <person name="Pamer E.G."/>
        </authorList>
    </citation>
    <scope>NUCLEOTIDE SEQUENCE [LARGE SCALE GENOMIC DNA]</scope>
    <source>
        <strain evidence="10 12">MSK.14.54</strain>
    </source>
</reference>
<reference evidence="8" key="3">
    <citation type="submission" date="2021-02" db="EMBL/GenBank/DDBJ databases">
        <title>Metagenome-assembled genomes from human diarrheal sample B26.</title>
        <authorList>
            <person name="Ateba T.P."/>
            <person name="Alayande K.A."/>
            <person name="Mwanza M."/>
        </authorList>
    </citation>
    <scope>NUCLEOTIDE SEQUENCE</scope>
    <source>
        <strain evidence="8">06WH</strain>
    </source>
</reference>
<dbReference type="EC" id="3.2.1.26" evidence="2"/>
<reference evidence="10" key="2">
    <citation type="submission" date="2020-02" db="EMBL/GenBank/DDBJ databases">
        <authorList>
            <person name="Littmann E."/>
            <person name="Sorbara M."/>
        </authorList>
    </citation>
    <scope>NUCLEOTIDE SEQUENCE</scope>
    <source>
        <strain evidence="10">MSK.14.54</strain>
    </source>
</reference>
<protein>
    <recommendedName>
        <fullName evidence="2">beta-fructofuranosidase</fullName>
        <ecNumber evidence="2">3.2.1.26</ecNumber>
    </recommendedName>
</protein>
<evidence type="ECO:0000313" key="12">
    <source>
        <dbReference type="Proteomes" id="UP000768180"/>
    </source>
</evidence>
<dbReference type="Proteomes" id="UP001199915">
    <property type="component" value="Unassembled WGS sequence"/>
</dbReference>
<keyword evidence="4 5" id="KW-0326">Glycosidase</keyword>
<dbReference type="InterPro" id="IPR013148">
    <property type="entry name" value="Glyco_hydro_32_N"/>
</dbReference>
<dbReference type="Gene3D" id="2.115.10.20">
    <property type="entry name" value="Glycosyl hydrolase domain, family 43"/>
    <property type="match status" value="1"/>
</dbReference>
<dbReference type="SMART" id="SM00640">
    <property type="entry name" value="Glyco_32"/>
    <property type="match status" value="1"/>
</dbReference>
<keyword evidence="3 5" id="KW-0378">Hydrolase</keyword>
<reference evidence="9" key="4">
    <citation type="submission" date="2022-01" db="EMBL/GenBank/DDBJ databases">
        <title>Collection of gut derived symbiotic bacterial strains cultured from healthy donors.</title>
        <authorList>
            <person name="Lin H."/>
            <person name="Kohout C."/>
            <person name="Waligurski E."/>
            <person name="Pamer E.G."/>
        </authorList>
    </citation>
    <scope>NUCLEOTIDE SEQUENCE</scope>
    <source>
        <strain evidence="9">DFI.5.49</strain>
    </source>
</reference>
<keyword evidence="12" id="KW-1185">Reference proteome</keyword>
<evidence type="ECO:0000256" key="2">
    <source>
        <dbReference type="ARBA" id="ARBA00012758"/>
    </source>
</evidence>
<comment type="caution">
    <text evidence="8">The sequence shown here is derived from an EMBL/GenBank/DDBJ whole genome shotgun (WGS) entry which is preliminary data.</text>
</comment>
<evidence type="ECO:0000259" key="7">
    <source>
        <dbReference type="Pfam" id="PF08244"/>
    </source>
</evidence>
<dbReference type="PANTHER" id="PTHR43101:SF1">
    <property type="entry name" value="BETA-FRUCTOSIDASE"/>
    <property type="match status" value="1"/>
</dbReference>
<dbReference type="RefSeq" id="WP_173829802.1">
    <property type="nucleotide sequence ID" value="NZ_CAXSRP010000004.1"/>
</dbReference>
<dbReference type="InterPro" id="IPR013189">
    <property type="entry name" value="Glyco_hydro_32_C"/>
</dbReference>
<evidence type="ECO:0000259" key="6">
    <source>
        <dbReference type="Pfam" id="PF00251"/>
    </source>
</evidence>
<evidence type="ECO:0000313" key="9">
    <source>
        <dbReference type="EMBL" id="MCG4766132.1"/>
    </source>
</evidence>
<comment type="similarity">
    <text evidence="1 5">Belongs to the glycosyl hydrolase 32 family.</text>
</comment>
<accession>A0A939CG11</accession>
<dbReference type="InterPro" id="IPR001362">
    <property type="entry name" value="Glyco_hydro_32"/>
</dbReference>
<dbReference type="GO" id="GO:0004564">
    <property type="term" value="F:beta-fructofuranosidase activity"/>
    <property type="evidence" value="ECO:0007669"/>
    <property type="project" value="UniProtKB-EC"/>
</dbReference>
<dbReference type="EMBL" id="JAFHBD010000032">
    <property type="protein sequence ID" value="MBN2953526.1"/>
    <property type="molecule type" value="Genomic_DNA"/>
</dbReference>
<evidence type="ECO:0000256" key="5">
    <source>
        <dbReference type="RuleBase" id="RU362110"/>
    </source>
</evidence>
<dbReference type="EMBL" id="JAAITQ010000012">
    <property type="protein sequence ID" value="NSE16338.1"/>
    <property type="molecule type" value="Genomic_DNA"/>
</dbReference>
<dbReference type="Pfam" id="PF00251">
    <property type="entry name" value="Glyco_hydro_32N"/>
    <property type="match status" value="1"/>
</dbReference>
<dbReference type="Pfam" id="PF08244">
    <property type="entry name" value="Glyco_hydro_32C"/>
    <property type="match status" value="1"/>
</dbReference>
<sequence length="477" mass="55358">MQLFYTPQHARVGDVIPYYEDGKFHLFYLKNWNPYFGSDRKDGWHLLNTKDMVHYGPETAIGILGGTGSVIKADGIYHLYYCVFEQNPQRQYVCHATSRDLDSWTKHEEETFGPDETIYLPTDWRDPYVFWNEEENCWWMLLCAQSQGKTGRRGCVGLCKSADLHHWECCEPLYAPHASMAAYECPDMFYENGWWYLIFSQFTDRFQTIYRMSRSCHGPWKRPKTDSFDGRAFYAAKSCGDGNHRYLFGWNPTRTQNTWNFDPDPNHEGYDYKTYDWGGTLIPHEIYAREDGTLAVRPNPALKEVLSIQNDVKWAPMNGAWEIGETSAVVDTPYAYASALSENDVPHQGCLALDFTFSEGTERFAVALQVDEEFARGYYFYLDPKRQRLEYKSAIRMHEQGGWTFQYDVELERPLELIPGKTYSMEIYIDESVMEVYVGGTTALSVRAYDLHDRKFGLAVSDGKVRFENIQLITMGG</sequence>
<proteinExistence type="inferred from homology"/>
<dbReference type="InterPro" id="IPR023296">
    <property type="entry name" value="Glyco_hydro_beta-prop_sf"/>
</dbReference>
<dbReference type="CDD" id="cd08995">
    <property type="entry name" value="GH32_EcAec43-like"/>
    <property type="match status" value="1"/>
</dbReference>
<feature type="domain" description="Glycosyl hydrolase family 32 N-terminal" evidence="6">
    <location>
        <begin position="17"/>
        <end position="252"/>
    </location>
</feature>
<feature type="domain" description="Glycosyl hydrolase family 32 C-terminal" evidence="7">
    <location>
        <begin position="346"/>
        <end position="472"/>
    </location>
</feature>
<dbReference type="InterPro" id="IPR013320">
    <property type="entry name" value="ConA-like_dom_sf"/>
</dbReference>
<evidence type="ECO:0000313" key="8">
    <source>
        <dbReference type="EMBL" id="MBN2953526.1"/>
    </source>
</evidence>
<dbReference type="SUPFAM" id="SSF49899">
    <property type="entry name" value="Concanavalin A-like lectins/glucanases"/>
    <property type="match status" value="1"/>
</dbReference>
<dbReference type="EMBL" id="JAKNFS010000015">
    <property type="protein sequence ID" value="MCG4766132.1"/>
    <property type="molecule type" value="Genomic_DNA"/>
</dbReference>
<dbReference type="InterPro" id="IPR051214">
    <property type="entry name" value="GH32_Enzymes"/>
</dbReference>
<evidence type="ECO:0000313" key="11">
    <source>
        <dbReference type="Proteomes" id="UP000737612"/>
    </source>
</evidence>
<dbReference type="AlphaFoldDB" id="A0A939CG11"/>
<evidence type="ECO:0000256" key="1">
    <source>
        <dbReference type="ARBA" id="ARBA00009902"/>
    </source>
</evidence>
<organism evidence="8 11">
    <name type="scientific">Fusicatenibacter saccharivorans</name>
    <dbReference type="NCBI Taxonomy" id="1150298"/>
    <lineage>
        <taxon>Bacteria</taxon>
        <taxon>Bacillati</taxon>
        <taxon>Bacillota</taxon>
        <taxon>Clostridia</taxon>
        <taxon>Lachnospirales</taxon>
        <taxon>Lachnospiraceae</taxon>
        <taxon>Fusicatenibacter</taxon>
    </lineage>
</organism>
<dbReference type="Proteomes" id="UP000768180">
    <property type="component" value="Unassembled WGS sequence"/>
</dbReference>
<dbReference type="Proteomes" id="UP000737612">
    <property type="component" value="Unassembled WGS sequence"/>
</dbReference>